<gene>
    <name evidence="1" type="ORF">PHYPO_G00163390</name>
</gene>
<reference evidence="1 2" key="1">
    <citation type="submission" date="2019-06" db="EMBL/GenBank/DDBJ databases">
        <title>A chromosome-scale genome assembly of the striped catfish, Pangasianodon hypophthalmus.</title>
        <authorList>
            <person name="Wen M."/>
            <person name="Zahm M."/>
            <person name="Roques C."/>
            <person name="Cabau C."/>
            <person name="Klopp C."/>
            <person name="Donnadieu C."/>
            <person name="Jouanno E."/>
            <person name="Avarre J.-C."/>
            <person name="Campet M."/>
            <person name="Ha T.T.T."/>
            <person name="Dugue R."/>
            <person name="Lampietro C."/>
            <person name="Louis A."/>
            <person name="Herpin A."/>
            <person name="Echchiki A."/>
            <person name="Berthelot C."/>
            <person name="Parey E."/>
            <person name="Roest-Crollius H."/>
            <person name="Braasch I."/>
            <person name="Postlethwait J."/>
            <person name="Bobe J."/>
            <person name="Montfort J."/>
            <person name="Bouchez O."/>
            <person name="Begum T."/>
            <person name="Schartl M."/>
            <person name="Guiguen Y."/>
        </authorList>
    </citation>
    <scope>NUCLEOTIDE SEQUENCE [LARGE SCALE GENOMIC DNA]</scope>
    <source>
        <strain evidence="1 2">Indonesia</strain>
        <tissue evidence="1">Blood</tissue>
    </source>
</reference>
<evidence type="ECO:0000313" key="1">
    <source>
        <dbReference type="EMBL" id="KAB5522782.1"/>
    </source>
</evidence>
<organism evidence="1 2">
    <name type="scientific">Pangasianodon hypophthalmus</name>
    <name type="common">Striped catfish</name>
    <name type="synonym">Helicophagus hypophthalmus</name>
    <dbReference type="NCBI Taxonomy" id="310915"/>
    <lineage>
        <taxon>Eukaryota</taxon>
        <taxon>Metazoa</taxon>
        <taxon>Chordata</taxon>
        <taxon>Craniata</taxon>
        <taxon>Vertebrata</taxon>
        <taxon>Euteleostomi</taxon>
        <taxon>Actinopterygii</taxon>
        <taxon>Neopterygii</taxon>
        <taxon>Teleostei</taxon>
        <taxon>Ostariophysi</taxon>
        <taxon>Siluriformes</taxon>
        <taxon>Pangasiidae</taxon>
        <taxon>Pangasianodon</taxon>
    </lineage>
</organism>
<accession>A0A5N5JUH5</accession>
<evidence type="ECO:0000313" key="2">
    <source>
        <dbReference type="Proteomes" id="UP000327468"/>
    </source>
</evidence>
<dbReference type="EMBL" id="VFJC01000028">
    <property type="protein sequence ID" value="KAB5522782.1"/>
    <property type="molecule type" value="Genomic_DNA"/>
</dbReference>
<dbReference type="AlphaFoldDB" id="A0A5N5JUH5"/>
<name>A0A5N5JUH5_PANHP</name>
<protein>
    <submittedName>
        <fullName evidence="1">Uncharacterized protein</fullName>
    </submittedName>
</protein>
<comment type="caution">
    <text evidence="1">The sequence shown here is derived from an EMBL/GenBank/DDBJ whole genome shotgun (WGS) entry which is preliminary data.</text>
</comment>
<dbReference type="Proteomes" id="UP000327468">
    <property type="component" value="Chromosome 27"/>
</dbReference>
<keyword evidence="2" id="KW-1185">Reference proteome</keyword>
<sequence>MRTDSFSLTLRATPRDAADGSAETALRACIREGVSGRRVRAVDRRKKRLRARARISGADYPVMIGVTNRALAGLKLRARRVKSRKSALITDLNRSRNHAPAILWVVIGAIRYNK</sequence>
<proteinExistence type="predicted"/>